<accession>A0A5N5SU50</accession>
<comment type="caution">
    <text evidence="3">The sequence shown here is derived from an EMBL/GenBank/DDBJ whole genome shotgun (WGS) entry which is preliminary data.</text>
</comment>
<reference evidence="3 4" key="1">
    <citation type="journal article" date="2019" name="PLoS Biol.">
        <title>Sex chromosomes control vertical transmission of feminizing Wolbachia symbionts in an isopod.</title>
        <authorList>
            <person name="Becking T."/>
            <person name="Chebbi M.A."/>
            <person name="Giraud I."/>
            <person name="Moumen B."/>
            <person name="Laverre T."/>
            <person name="Caubet Y."/>
            <person name="Peccoud J."/>
            <person name="Gilbert C."/>
            <person name="Cordaux R."/>
        </authorList>
    </citation>
    <scope>NUCLEOTIDE SEQUENCE [LARGE SCALE GENOMIC DNA]</scope>
    <source>
        <strain evidence="3">ANa2</strain>
        <tissue evidence="3">Whole body excluding digestive tract and cuticle</tissue>
    </source>
</reference>
<evidence type="ECO:0000259" key="2">
    <source>
        <dbReference type="Pfam" id="PF25344"/>
    </source>
</evidence>
<evidence type="ECO:0000256" key="1">
    <source>
        <dbReference type="ARBA" id="ARBA00023242"/>
    </source>
</evidence>
<dbReference type="Pfam" id="PF25344">
    <property type="entry name" value="PH_LRR1"/>
    <property type="match status" value="1"/>
</dbReference>
<organism evidence="3 4">
    <name type="scientific">Armadillidium nasatum</name>
    <dbReference type="NCBI Taxonomy" id="96803"/>
    <lineage>
        <taxon>Eukaryota</taxon>
        <taxon>Metazoa</taxon>
        <taxon>Ecdysozoa</taxon>
        <taxon>Arthropoda</taxon>
        <taxon>Crustacea</taxon>
        <taxon>Multicrustacea</taxon>
        <taxon>Malacostraca</taxon>
        <taxon>Eumalacostraca</taxon>
        <taxon>Peracarida</taxon>
        <taxon>Isopoda</taxon>
        <taxon>Oniscidea</taxon>
        <taxon>Crinocheta</taxon>
        <taxon>Armadillidiidae</taxon>
        <taxon>Armadillidium</taxon>
    </lineage>
</organism>
<keyword evidence="1" id="KW-0539">Nucleus</keyword>
<dbReference type="OrthoDB" id="272985at2759"/>
<dbReference type="EMBL" id="SEYY01019941">
    <property type="protein sequence ID" value="KAB7497756.1"/>
    <property type="molecule type" value="Genomic_DNA"/>
</dbReference>
<feature type="domain" description="PIF1/LRR1 pleckstrin homology" evidence="2">
    <location>
        <begin position="13"/>
        <end position="118"/>
    </location>
</feature>
<dbReference type="InterPro" id="IPR057437">
    <property type="entry name" value="PIF1/LRR1_PH"/>
</dbReference>
<gene>
    <name evidence="3" type="ORF">Anas_06288</name>
</gene>
<sequence length="145" mass="16503">MSESDLRISSPVICCSLTVETLFPQGTIKKSTCYKSSKISLGRNEFRDIILQMEAPKLRLDFIIKKFNLHKKFLREGKATLQLKDQLTNLMIANAPPNALLTFLKVLNDKTEKHIQNNENVPARARMLSNLPKAFDEISPMTVKK</sequence>
<dbReference type="AlphaFoldDB" id="A0A5N5SU50"/>
<protein>
    <recommendedName>
        <fullName evidence="2">PIF1/LRR1 pleckstrin homology domain-containing protein</fullName>
    </recommendedName>
</protein>
<evidence type="ECO:0000313" key="4">
    <source>
        <dbReference type="Proteomes" id="UP000326759"/>
    </source>
</evidence>
<proteinExistence type="predicted"/>
<evidence type="ECO:0000313" key="3">
    <source>
        <dbReference type="EMBL" id="KAB7497756.1"/>
    </source>
</evidence>
<name>A0A5N5SU50_9CRUS</name>
<keyword evidence="4" id="KW-1185">Reference proteome</keyword>
<dbReference type="Proteomes" id="UP000326759">
    <property type="component" value="Unassembled WGS sequence"/>
</dbReference>